<comment type="subcellular location">
    <subcellularLocation>
        <location evidence="1">Cell membrane</location>
        <topology evidence="1">Multi-pass membrane protein</topology>
    </subcellularLocation>
</comment>
<dbReference type="AlphaFoldDB" id="X1QGY6"/>
<reference evidence="5" key="1">
    <citation type="journal article" date="2014" name="Front. Microbiol.">
        <title>High frequency of phylogenetically diverse reductive dehalogenase-homologous genes in deep subseafloor sedimentary metagenomes.</title>
        <authorList>
            <person name="Kawai M."/>
            <person name="Futagami T."/>
            <person name="Toyoda A."/>
            <person name="Takaki Y."/>
            <person name="Nishi S."/>
            <person name="Hori S."/>
            <person name="Arai W."/>
            <person name="Tsubouchi T."/>
            <person name="Morono Y."/>
            <person name="Uchiyama I."/>
            <person name="Ito T."/>
            <person name="Fujiyama A."/>
            <person name="Inagaki F."/>
            <person name="Takami H."/>
        </authorList>
    </citation>
    <scope>NUCLEOTIDE SEQUENCE</scope>
    <source>
        <strain evidence="5">Expedition CK06-06</strain>
    </source>
</reference>
<dbReference type="PANTHER" id="PTHR43386">
    <property type="entry name" value="OLIGOPEPTIDE TRANSPORT SYSTEM PERMEASE PROTEIN APPC"/>
    <property type="match status" value="1"/>
</dbReference>
<proteinExistence type="predicted"/>
<keyword evidence="3" id="KW-0812">Transmembrane</keyword>
<feature type="domain" description="Oligopeptide transport permease C-like N-terminal" evidence="4">
    <location>
        <begin position="27"/>
        <end position="78"/>
    </location>
</feature>
<dbReference type="EMBL" id="BARV01042716">
    <property type="protein sequence ID" value="GAI50290.1"/>
    <property type="molecule type" value="Genomic_DNA"/>
</dbReference>
<evidence type="ECO:0000256" key="3">
    <source>
        <dbReference type="SAM" id="Phobius"/>
    </source>
</evidence>
<evidence type="ECO:0000313" key="5">
    <source>
        <dbReference type="EMBL" id="GAI50290.1"/>
    </source>
</evidence>
<evidence type="ECO:0000256" key="2">
    <source>
        <dbReference type="ARBA" id="ARBA00022448"/>
    </source>
</evidence>
<dbReference type="InterPro" id="IPR050366">
    <property type="entry name" value="BP-dependent_transpt_permease"/>
</dbReference>
<name>X1QGY6_9ZZZZ</name>
<keyword evidence="3" id="KW-0472">Membrane</keyword>
<dbReference type="InterPro" id="IPR025966">
    <property type="entry name" value="OppC_N"/>
</dbReference>
<evidence type="ECO:0000259" key="4">
    <source>
        <dbReference type="Pfam" id="PF12911"/>
    </source>
</evidence>
<dbReference type="PANTHER" id="PTHR43386:SF1">
    <property type="entry name" value="D,D-DIPEPTIDE TRANSPORT SYSTEM PERMEASE PROTEIN DDPC-RELATED"/>
    <property type="match status" value="1"/>
</dbReference>
<organism evidence="5">
    <name type="scientific">marine sediment metagenome</name>
    <dbReference type="NCBI Taxonomy" id="412755"/>
    <lineage>
        <taxon>unclassified sequences</taxon>
        <taxon>metagenomes</taxon>
        <taxon>ecological metagenomes</taxon>
    </lineage>
</organism>
<sequence>MIKGIRIVPEERTNSIDFSEMPLHTSKFRYFTRVFFRRKVVVFGMIVVVTLIMTAILAPVLAPYDPYQTNLSQALLQPCHNHLLGTDALGRDTLSRIIYGTRIALMVG</sequence>
<feature type="transmembrane region" description="Helical" evidence="3">
    <location>
        <begin position="40"/>
        <end position="62"/>
    </location>
</feature>
<protein>
    <recommendedName>
        <fullName evidence="4">Oligopeptide transport permease C-like N-terminal domain-containing protein</fullName>
    </recommendedName>
</protein>
<feature type="non-terminal residue" evidence="5">
    <location>
        <position position="108"/>
    </location>
</feature>
<comment type="caution">
    <text evidence="5">The sequence shown here is derived from an EMBL/GenBank/DDBJ whole genome shotgun (WGS) entry which is preliminary data.</text>
</comment>
<evidence type="ECO:0000256" key="1">
    <source>
        <dbReference type="ARBA" id="ARBA00004651"/>
    </source>
</evidence>
<accession>X1QGY6</accession>
<gene>
    <name evidence="5" type="ORF">S06H3_64110</name>
</gene>
<dbReference type="Pfam" id="PF12911">
    <property type="entry name" value="OppC_N"/>
    <property type="match status" value="1"/>
</dbReference>
<dbReference type="GO" id="GO:0005886">
    <property type="term" value="C:plasma membrane"/>
    <property type="evidence" value="ECO:0007669"/>
    <property type="project" value="UniProtKB-SubCell"/>
</dbReference>
<keyword evidence="3" id="KW-1133">Transmembrane helix</keyword>
<keyword evidence="2" id="KW-0813">Transport</keyword>